<comment type="caution">
    <text evidence="1">The sequence shown here is derived from an EMBL/GenBank/DDBJ whole genome shotgun (WGS) entry which is preliminary data.</text>
</comment>
<protein>
    <submittedName>
        <fullName evidence="1">Uncharacterized protein</fullName>
    </submittedName>
</protein>
<evidence type="ECO:0000313" key="1">
    <source>
        <dbReference type="EMBL" id="KAK7394845.1"/>
    </source>
</evidence>
<organism evidence="1 2">
    <name type="scientific">Psophocarpus tetragonolobus</name>
    <name type="common">Winged bean</name>
    <name type="synonym">Dolichos tetragonolobus</name>
    <dbReference type="NCBI Taxonomy" id="3891"/>
    <lineage>
        <taxon>Eukaryota</taxon>
        <taxon>Viridiplantae</taxon>
        <taxon>Streptophyta</taxon>
        <taxon>Embryophyta</taxon>
        <taxon>Tracheophyta</taxon>
        <taxon>Spermatophyta</taxon>
        <taxon>Magnoliopsida</taxon>
        <taxon>eudicotyledons</taxon>
        <taxon>Gunneridae</taxon>
        <taxon>Pentapetalae</taxon>
        <taxon>rosids</taxon>
        <taxon>fabids</taxon>
        <taxon>Fabales</taxon>
        <taxon>Fabaceae</taxon>
        <taxon>Papilionoideae</taxon>
        <taxon>50 kb inversion clade</taxon>
        <taxon>NPAAA clade</taxon>
        <taxon>indigoferoid/millettioid clade</taxon>
        <taxon>Phaseoleae</taxon>
        <taxon>Psophocarpus</taxon>
    </lineage>
</organism>
<dbReference type="Proteomes" id="UP001386955">
    <property type="component" value="Unassembled WGS sequence"/>
</dbReference>
<keyword evidence="2" id="KW-1185">Reference proteome</keyword>
<name>A0AAN9XJK1_PSOTE</name>
<dbReference type="EMBL" id="JAYMYS010000004">
    <property type="protein sequence ID" value="KAK7394845.1"/>
    <property type="molecule type" value="Genomic_DNA"/>
</dbReference>
<gene>
    <name evidence="1" type="ORF">VNO78_15386</name>
</gene>
<sequence length="89" mass="10246">MAQEQKAESREKLEEEALLCNQQNESFEKSCSGLSSVPCKELKLHKVLALISENYGEVTQFLESLTELEILNLHVSGFDQKLFKWDNRN</sequence>
<accession>A0AAN9XJK1</accession>
<reference evidence="1 2" key="1">
    <citation type="submission" date="2024-01" db="EMBL/GenBank/DDBJ databases">
        <title>The genomes of 5 underutilized Papilionoideae crops provide insights into root nodulation and disease resistanc.</title>
        <authorList>
            <person name="Jiang F."/>
        </authorList>
    </citation>
    <scope>NUCLEOTIDE SEQUENCE [LARGE SCALE GENOMIC DNA]</scope>
    <source>
        <strain evidence="1">DUOXIRENSHENG_FW03</strain>
        <tissue evidence="1">Leaves</tissue>
    </source>
</reference>
<dbReference type="AlphaFoldDB" id="A0AAN9XJK1"/>
<evidence type="ECO:0000313" key="2">
    <source>
        <dbReference type="Proteomes" id="UP001386955"/>
    </source>
</evidence>
<proteinExistence type="predicted"/>